<dbReference type="GO" id="GO:0005886">
    <property type="term" value="C:plasma membrane"/>
    <property type="evidence" value="ECO:0007669"/>
    <property type="project" value="UniProtKB-SubCell"/>
</dbReference>
<dbReference type="Pfam" id="PF11412">
    <property type="entry name" value="DsbD_N"/>
    <property type="match status" value="1"/>
</dbReference>
<name>A0A378J8X8_9GAMM</name>
<keyword evidence="3 18" id="KW-0813">Transport</keyword>
<dbReference type="InterPro" id="IPR036929">
    <property type="entry name" value="DsbDN_sf"/>
</dbReference>
<dbReference type="NCBIfam" id="NF001419">
    <property type="entry name" value="PRK00293.1"/>
    <property type="match status" value="1"/>
</dbReference>
<evidence type="ECO:0000256" key="5">
    <source>
        <dbReference type="ARBA" id="ARBA00022519"/>
    </source>
</evidence>
<evidence type="ECO:0000256" key="12">
    <source>
        <dbReference type="ARBA" id="ARBA00023027"/>
    </source>
</evidence>
<dbReference type="GO" id="GO:0047134">
    <property type="term" value="F:protein-disulfide reductase [NAD(P)H] activity"/>
    <property type="evidence" value="ECO:0007669"/>
    <property type="project" value="UniProtKB-UniRule"/>
</dbReference>
<keyword evidence="15 18" id="KW-0676">Redox-active center</keyword>
<evidence type="ECO:0000256" key="14">
    <source>
        <dbReference type="ARBA" id="ARBA00023157"/>
    </source>
</evidence>
<keyword evidence="11 18" id="KW-0560">Oxidoreductase</keyword>
<dbReference type="AlphaFoldDB" id="A0A378J8X8"/>
<evidence type="ECO:0000256" key="2">
    <source>
        <dbReference type="ARBA" id="ARBA00007241"/>
    </source>
</evidence>
<feature type="disulfide bond" description="Redox-active" evidence="18">
    <location>
        <begin position="233"/>
        <end position="355"/>
    </location>
</feature>
<sequence length="629" mass="68844">MSAIWRQKDYFQGVNLKNFGFFNLETTMFYNFTGFQKHIMKKCLSFAALILASFINYASPLPAADVFQVQAKQIDPNTFTLNWQIKPGYFLYSDRIKLTEQPGSNIHLGTLRFPETLKKTDKRGRIYDIYRQQLSLPVPVLGEQPGETLINLYFQGCSDDGFCYPPETRSIKLTIDKNLALSQVDIETQLTQEQVETPQQPTNDIEAVLANNHGLMIILSFLGFGLLLSFTPCVLPMVPVLSGIIVGHGANISTRKAFFLSLSYVLSMSVTYAIVGAVVALLGANLQIAMQSPWIISLFSLIFILLALSMFGYYELRLPVSWQAKLAGASQRQGGGHYLSAAAMGCLSTLILSPCVTAPLIGALSYIAHTGNIILGSIALFFLGLGMGIPLLLIGMSAGKWLPKAGHWMNTVKTFFGVLLLAVAIYLLERILPSPLVMALWASLLVFSGIYCGALSPAHSKQAKFGQGLGILLLVYGLLVLVGASMGGSNPLQPLTGLRVTAAAEGNPLGSSHELVKTVDEVQQAIAKARGKPVMIDFYADWCSSCKLMEATTFKDPRVEKALKEFVILKVDITANNKQDKALLNQFNVVAPPTFLFLNKNGDEQENLRLVGETSANKFLQQLQEALAF</sequence>
<comment type="function">
    <text evidence="18">Required to facilitate the formation of correct disulfide bonds in some periplasmic proteins and for the assembly of the periplasmic c-type cytochromes. Acts by transferring electrons from cytoplasmic thioredoxin to the periplasm. This transfer involves a cascade of disulfide bond formation and reduction steps.</text>
</comment>
<reference evidence="20 21" key="1">
    <citation type="submission" date="2018-06" db="EMBL/GenBank/DDBJ databases">
        <authorList>
            <consortium name="Pathogen Informatics"/>
            <person name="Doyle S."/>
        </authorList>
    </citation>
    <scope>NUCLEOTIDE SEQUENCE [LARGE SCALE GENOMIC DNA]</scope>
    <source>
        <strain evidence="20 21">NCTC13292</strain>
    </source>
</reference>
<evidence type="ECO:0000256" key="16">
    <source>
        <dbReference type="ARBA" id="ARBA00047388"/>
    </source>
</evidence>
<keyword evidence="13 18" id="KW-0472">Membrane</keyword>
<dbReference type="InterPro" id="IPR035671">
    <property type="entry name" value="DsbD_gamma"/>
</dbReference>
<dbReference type="GO" id="GO:0009055">
    <property type="term" value="F:electron transfer activity"/>
    <property type="evidence" value="ECO:0007669"/>
    <property type="project" value="UniProtKB-UniRule"/>
</dbReference>
<keyword evidence="8 18" id="KW-0201">Cytochrome c-type biogenesis</keyword>
<evidence type="ECO:0000256" key="1">
    <source>
        <dbReference type="ARBA" id="ARBA00004429"/>
    </source>
</evidence>
<comment type="subcellular location">
    <subcellularLocation>
        <location evidence="1 18">Cell inner membrane</location>
        <topology evidence="1 18">Multi-pass membrane protein</topology>
    </subcellularLocation>
</comment>
<dbReference type="InterPro" id="IPR003834">
    <property type="entry name" value="Cyt_c_assmbl_TM_dom"/>
</dbReference>
<dbReference type="GO" id="GO:0017004">
    <property type="term" value="P:cytochrome complex assembly"/>
    <property type="evidence" value="ECO:0007669"/>
    <property type="project" value="UniProtKB-UniRule"/>
</dbReference>
<feature type="disulfide bond" description="Redox-active" evidence="18">
    <location>
        <begin position="543"/>
        <end position="546"/>
    </location>
</feature>
<keyword evidence="4 18" id="KW-1003">Cell membrane</keyword>
<protein>
    <recommendedName>
        <fullName evidence="18">Thiol:disulfide interchange protein DsbD</fullName>
        <ecNumber evidence="18">1.8.1.8</ecNumber>
    </recommendedName>
    <alternativeName>
        <fullName evidence="18">Protein-disulfide reductase</fullName>
        <shortName evidence="18">Disulfide reductase</shortName>
    </alternativeName>
</protein>
<evidence type="ECO:0000256" key="7">
    <source>
        <dbReference type="ARBA" id="ARBA00022729"/>
    </source>
</evidence>
<comment type="similarity">
    <text evidence="2 18">Belongs to the thioredoxin family. DsbD subfamily.</text>
</comment>
<dbReference type="InterPro" id="IPR012336">
    <property type="entry name" value="Thioredoxin-like_fold"/>
</dbReference>
<evidence type="ECO:0000256" key="3">
    <source>
        <dbReference type="ARBA" id="ARBA00022448"/>
    </source>
</evidence>
<feature type="disulfide bond" description="Redox-active" evidence="18">
    <location>
        <begin position="157"/>
        <end position="163"/>
    </location>
</feature>
<evidence type="ECO:0000256" key="8">
    <source>
        <dbReference type="ARBA" id="ARBA00022748"/>
    </source>
</evidence>
<dbReference type="PANTHER" id="PTHR32234">
    <property type="entry name" value="THIOL:DISULFIDE INTERCHANGE PROTEIN DSBD"/>
    <property type="match status" value="1"/>
</dbReference>
<keyword evidence="21" id="KW-1185">Reference proteome</keyword>
<proteinExistence type="inferred from homology"/>
<evidence type="ECO:0000256" key="17">
    <source>
        <dbReference type="ARBA" id="ARBA00047804"/>
    </source>
</evidence>
<feature type="transmembrane region" description="Helical" evidence="18">
    <location>
        <begin position="408"/>
        <end position="428"/>
    </location>
</feature>
<dbReference type="GO" id="GO:0045454">
    <property type="term" value="P:cell redox homeostasis"/>
    <property type="evidence" value="ECO:0007669"/>
    <property type="project" value="TreeGrafter"/>
</dbReference>
<dbReference type="InterPro" id="IPR036249">
    <property type="entry name" value="Thioredoxin-like_sf"/>
</dbReference>
<comment type="catalytic activity">
    <reaction evidence="16 18">
        <text>[protein]-dithiol + NAD(+) = [protein]-disulfide + NADH + H(+)</text>
        <dbReference type="Rhea" id="RHEA:18749"/>
        <dbReference type="Rhea" id="RHEA-COMP:10593"/>
        <dbReference type="Rhea" id="RHEA-COMP:10594"/>
        <dbReference type="ChEBI" id="CHEBI:15378"/>
        <dbReference type="ChEBI" id="CHEBI:29950"/>
        <dbReference type="ChEBI" id="CHEBI:50058"/>
        <dbReference type="ChEBI" id="CHEBI:57540"/>
        <dbReference type="ChEBI" id="CHEBI:57945"/>
        <dbReference type="EC" id="1.8.1.8"/>
    </reaction>
</comment>
<feature type="transmembrane region" description="Helical" evidence="18">
    <location>
        <begin position="434"/>
        <end position="456"/>
    </location>
</feature>
<evidence type="ECO:0000313" key="20">
    <source>
        <dbReference type="EMBL" id="STX43367.1"/>
    </source>
</evidence>
<dbReference type="SUPFAM" id="SSF74863">
    <property type="entry name" value="Thiol:disulfide interchange protein DsbD, N-terminal domain (DsbD-alpha)"/>
    <property type="match status" value="1"/>
</dbReference>
<keyword evidence="9 18" id="KW-0249">Electron transport</keyword>
<organism evidence="20 21">
    <name type="scientific">Legionella donaldsonii</name>
    <dbReference type="NCBI Taxonomy" id="45060"/>
    <lineage>
        <taxon>Bacteria</taxon>
        <taxon>Pseudomonadati</taxon>
        <taxon>Pseudomonadota</taxon>
        <taxon>Gammaproteobacteria</taxon>
        <taxon>Legionellales</taxon>
        <taxon>Legionellaceae</taxon>
        <taxon>Legionella</taxon>
    </lineage>
</organism>
<evidence type="ECO:0000256" key="13">
    <source>
        <dbReference type="ARBA" id="ARBA00023136"/>
    </source>
</evidence>
<dbReference type="Pfam" id="PF13098">
    <property type="entry name" value="Thioredoxin_2"/>
    <property type="match status" value="1"/>
</dbReference>
<evidence type="ECO:0000313" key="21">
    <source>
        <dbReference type="Proteomes" id="UP000254677"/>
    </source>
</evidence>
<evidence type="ECO:0000259" key="19">
    <source>
        <dbReference type="PROSITE" id="PS51352"/>
    </source>
</evidence>
<gene>
    <name evidence="18 20" type="primary">dsbD</name>
    <name evidence="20" type="ORF">NCTC13292_02135</name>
</gene>
<dbReference type="SUPFAM" id="SSF52833">
    <property type="entry name" value="Thioredoxin-like"/>
    <property type="match status" value="1"/>
</dbReference>
<feature type="transmembrane region" description="Helical" evidence="18">
    <location>
        <begin position="215"/>
        <end position="246"/>
    </location>
</feature>
<dbReference type="Gene3D" id="2.60.40.1250">
    <property type="entry name" value="Thiol:disulfide interchange protein DsbD, N-terminal domain"/>
    <property type="match status" value="1"/>
</dbReference>
<dbReference type="InterPro" id="IPR013766">
    <property type="entry name" value="Thioredoxin_domain"/>
</dbReference>
<dbReference type="Gene3D" id="3.40.30.10">
    <property type="entry name" value="Glutaredoxin"/>
    <property type="match status" value="1"/>
</dbReference>
<dbReference type="HAMAP" id="MF_00399">
    <property type="entry name" value="DbsD"/>
    <property type="match status" value="1"/>
</dbReference>
<keyword evidence="10 18" id="KW-1133">Transmembrane helix</keyword>
<dbReference type="CDD" id="cd02953">
    <property type="entry name" value="DsbDgamma"/>
    <property type="match status" value="1"/>
</dbReference>
<dbReference type="Pfam" id="PF02683">
    <property type="entry name" value="DsbD_TM"/>
    <property type="match status" value="1"/>
</dbReference>
<keyword evidence="5 18" id="KW-0997">Cell inner membrane</keyword>
<evidence type="ECO:0000256" key="18">
    <source>
        <dbReference type="HAMAP-Rule" id="MF_00399"/>
    </source>
</evidence>
<feature type="transmembrane region" description="Helical" evidence="18">
    <location>
        <begin position="373"/>
        <end position="396"/>
    </location>
</feature>
<keyword evidence="7" id="KW-0732">Signal</keyword>
<evidence type="ECO:0000256" key="4">
    <source>
        <dbReference type="ARBA" id="ARBA00022475"/>
    </source>
</evidence>
<dbReference type="PANTHER" id="PTHR32234:SF0">
    <property type="entry name" value="THIOL:DISULFIDE INTERCHANGE PROTEIN DSBD"/>
    <property type="match status" value="1"/>
</dbReference>
<dbReference type="PROSITE" id="PS51352">
    <property type="entry name" value="THIOREDOXIN_2"/>
    <property type="match status" value="1"/>
</dbReference>
<evidence type="ECO:0000256" key="11">
    <source>
        <dbReference type="ARBA" id="ARBA00023002"/>
    </source>
</evidence>
<feature type="domain" description="Thioredoxin" evidence="19">
    <location>
        <begin position="489"/>
        <end position="628"/>
    </location>
</feature>
<feature type="transmembrane region" description="Helical" evidence="18">
    <location>
        <begin position="337"/>
        <end position="367"/>
    </location>
</feature>
<feature type="transmembrane region" description="Helical" evidence="18">
    <location>
        <begin position="468"/>
        <end position="488"/>
    </location>
</feature>
<keyword evidence="6 18" id="KW-0812">Transmembrane</keyword>
<feature type="transmembrane region" description="Helical" evidence="18">
    <location>
        <begin position="294"/>
        <end position="316"/>
    </location>
</feature>
<dbReference type="EC" id="1.8.1.8" evidence="18"/>
<evidence type="ECO:0000256" key="6">
    <source>
        <dbReference type="ARBA" id="ARBA00022692"/>
    </source>
</evidence>
<dbReference type="InterPro" id="IPR028250">
    <property type="entry name" value="DsbDN"/>
</dbReference>
<evidence type="ECO:0000256" key="9">
    <source>
        <dbReference type="ARBA" id="ARBA00022982"/>
    </source>
</evidence>
<accession>A0A378J8X8</accession>
<evidence type="ECO:0000256" key="10">
    <source>
        <dbReference type="ARBA" id="ARBA00022989"/>
    </source>
</evidence>
<dbReference type="Proteomes" id="UP000254677">
    <property type="component" value="Unassembled WGS sequence"/>
</dbReference>
<feature type="transmembrane region" description="Helical" evidence="18">
    <location>
        <begin position="258"/>
        <end position="282"/>
    </location>
</feature>
<keyword evidence="12 18" id="KW-0520">NAD</keyword>
<comment type="catalytic activity">
    <reaction evidence="17 18">
        <text>[protein]-dithiol + NADP(+) = [protein]-disulfide + NADPH + H(+)</text>
        <dbReference type="Rhea" id="RHEA:18753"/>
        <dbReference type="Rhea" id="RHEA-COMP:10593"/>
        <dbReference type="Rhea" id="RHEA-COMP:10594"/>
        <dbReference type="ChEBI" id="CHEBI:15378"/>
        <dbReference type="ChEBI" id="CHEBI:29950"/>
        <dbReference type="ChEBI" id="CHEBI:50058"/>
        <dbReference type="ChEBI" id="CHEBI:57783"/>
        <dbReference type="ChEBI" id="CHEBI:58349"/>
        <dbReference type="EC" id="1.8.1.8"/>
    </reaction>
</comment>
<dbReference type="EMBL" id="UGOA01000001">
    <property type="protein sequence ID" value="STX43367.1"/>
    <property type="molecule type" value="Genomic_DNA"/>
</dbReference>
<keyword evidence="14 18" id="KW-1015">Disulfide bond</keyword>
<evidence type="ECO:0000256" key="15">
    <source>
        <dbReference type="ARBA" id="ARBA00023284"/>
    </source>
</evidence>
<dbReference type="InterPro" id="IPR022910">
    <property type="entry name" value="Thiol_diS_interchange_DbsD"/>
</dbReference>